<feature type="region of interest" description="Disordered" evidence="11">
    <location>
        <begin position="325"/>
        <end position="344"/>
    </location>
</feature>
<dbReference type="SUPFAM" id="SSF56935">
    <property type="entry name" value="Porins"/>
    <property type="match status" value="1"/>
</dbReference>
<keyword evidence="15" id="KW-1185">Reference proteome</keyword>
<name>Q0A9M1_ALKEH</name>
<dbReference type="eggNOG" id="COG3203">
    <property type="taxonomic scope" value="Bacteria"/>
</dbReference>
<dbReference type="HOGENOM" id="CLU_038238_3_1_6"/>
<dbReference type="AlphaFoldDB" id="Q0A9M1"/>
<comment type="subcellular location">
    <subcellularLocation>
        <location evidence="1">Cell outer membrane</location>
        <topology evidence="1">Multi-pass membrane protein</topology>
    </subcellularLocation>
</comment>
<dbReference type="PANTHER" id="PTHR34501">
    <property type="entry name" value="PROTEIN YDDL-RELATED"/>
    <property type="match status" value="1"/>
</dbReference>
<keyword evidence="10" id="KW-0998">Cell outer membrane</keyword>
<evidence type="ECO:0000256" key="7">
    <source>
        <dbReference type="ARBA" id="ARBA00023065"/>
    </source>
</evidence>
<gene>
    <name evidence="14" type="ordered locus">Mlg_1114</name>
</gene>
<evidence type="ECO:0000256" key="5">
    <source>
        <dbReference type="ARBA" id="ARBA00022692"/>
    </source>
</evidence>
<dbReference type="Pfam" id="PF13609">
    <property type="entry name" value="Porin_4"/>
    <property type="match status" value="1"/>
</dbReference>
<dbReference type="InterPro" id="IPR033900">
    <property type="entry name" value="Gram_neg_porin_domain"/>
</dbReference>
<evidence type="ECO:0000313" key="14">
    <source>
        <dbReference type="EMBL" id="ABI56466.1"/>
    </source>
</evidence>
<keyword evidence="4" id="KW-1134">Transmembrane beta strand</keyword>
<accession>Q0A9M1</accession>
<reference evidence="15" key="1">
    <citation type="submission" date="2006-08" db="EMBL/GenBank/DDBJ databases">
        <title>Complete sequence of Alkalilimnicola ehrilichei MLHE-1.</title>
        <authorList>
            <person name="Copeland A."/>
            <person name="Lucas S."/>
            <person name="Lapidus A."/>
            <person name="Barry K."/>
            <person name="Detter J.C."/>
            <person name="Glavina del Rio T."/>
            <person name="Hammon N."/>
            <person name="Israni S."/>
            <person name="Dalin E."/>
            <person name="Tice H."/>
            <person name="Pitluck S."/>
            <person name="Sims D."/>
            <person name="Brettin T."/>
            <person name="Bruce D."/>
            <person name="Han C."/>
            <person name="Tapia R."/>
            <person name="Gilna P."/>
            <person name="Schmutz J."/>
            <person name="Larimer F."/>
            <person name="Land M."/>
            <person name="Hauser L."/>
            <person name="Kyrpides N."/>
            <person name="Mikhailova N."/>
            <person name="Oremland R.S."/>
            <person name="Hoeft S.E."/>
            <person name="Switzer-Blum J."/>
            <person name="Kulp T."/>
            <person name="King G."/>
            <person name="Tabita R."/>
            <person name="Witte B."/>
            <person name="Santini J.M."/>
            <person name="Basu P."/>
            <person name="Hollibaugh J.T."/>
            <person name="Xie G."/>
            <person name="Stolz J.F."/>
            <person name="Richardson P."/>
        </authorList>
    </citation>
    <scope>NUCLEOTIDE SEQUENCE [LARGE SCALE GENOMIC DNA]</scope>
    <source>
        <strain evidence="15">ATCC BAA-1101 / DSM 17681 / MLHE-1</strain>
    </source>
</reference>
<keyword evidence="6 12" id="KW-0732">Signal</keyword>
<dbReference type="PANTHER" id="PTHR34501:SF9">
    <property type="entry name" value="MAJOR OUTER MEMBRANE PROTEIN P.IA"/>
    <property type="match status" value="1"/>
</dbReference>
<feature type="signal peptide" evidence="12">
    <location>
        <begin position="1"/>
        <end position="24"/>
    </location>
</feature>
<evidence type="ECO:0000256" key="10">
    <source>
        <dbReference type="ARBA" id="ARBA00023237"/>
    </source>
</evidence>
<feature type="domain" description="Porin" evidence="13">
    <location>
        <begin position="12"/>
        <end position="321"/>
    </location>
</feature>
<evidence type="ECO:0000256" key="8">
    <source>
        <dbReference type="ARBA" id="ARBA00023114"/>
    </source>
</evidence>
<organism evidence="14 15">
    <name type="scientific">Alkalilimnicola ehrlichii (strain ATCC BAA-1101 / DSM 17681 / MLHE-1)</name>
    <dbReference type="NCBI Taxonomy" id="187272"/>
    <lineage>
        <taxon>Bacteria</taxon>
        <taxon>Pseudomonadati</taxon>
        <taxon>Pseudomonadota</taxon>
        <taxon>Gammaproteobacteria</taxon>
        <taxon>Chromatiales</taxon>
        <taxon>Ectothiorhodospiraceae</taxon>
        <taxon>Alkalilimnicola</taxon>
    </lineage>
</organism>
<dbReference type="Proteomes" id="UP000001962">
    <property type="component" value="Chromosome"/>
</dbReference>
<dbReference type="GO" id="GO:0009279">
    <property type="term" value="C:cell outer membrane"/>
    <property type="evidence" value="ECO:0007669"/>
    <property type="project" value="UniProtKB-SubCell"/>
</dbReference>
<dbReference type="KEGG" id="aeh:Mlg_1114"/>
<proteinExistence type="predicted"/>
<dbReference type="GO" id="GO:0006811">
    <property type="term" value="P:monoatomic ion transport"/>
    <property type="evidence" value="ECO:0007669"/>
    <property type="project" value="UniProtKB-KW"/>
</dbReference>
<evidence type="ECO:0000256" key="4">
    <source>
        <dbReference type="ARBA" id="ARBA00022452"/>
    </source>
</evidence>
<dbReference type="GO" id="GO:0046930">
    <property type="term" value="C:pore complex"/>
    <property type="evidence" value="ECO:0007669"/>
    <property type="project" value="UniProtKB-KW"/>
</dbReference>
<evidence type="ECO:0000256" key="11">
    <source>
        <dbReference type="SAM" id="MobiDB-lite"/>
    </source>
</evidence>
<dbReference type="EMBL" id="CP000453">
    <property type="protein sequence ID" value="ABI56466.1"/>
    <property type="molecule type" value="Genomic_DNA"/>
</dbReference>
<keyword evidence="9" id="KW-0472">Membrane</keyword>
<feature type="chain" id="PRO_5004167897" evidence="12">
    <location>
        <begin position="25"/>
        <end position="365"/>
    </location>
</feature>
<dbReference type="RefSeq" id="WP_011628861.1">
    <property type="nucleotide sequence ID" value="NC_008340.1"/>
</dbReference>
<comment type="subunit">
    <text evidence="2">Homotrimer.</text>
</comment>
<dbReference type="OrthoDB" id="8957883at2"/>
<evidence type="ECO:0000256" key="9">
    <source>
        <dbReference type="ARBA" id="ARBA00023136"/>
    </source>
</evidence>
<evidence type="ECO:0000313" key="15">
    <source>
        <dbReference type="Proteomes" id="UP000001962"/>
    </source>
</evidence>
<evidence type="ECO:0000256" key="3">
    <source>
        <dbReference type="ARBA" id="ARBA00022448"/>
    </source>
</evidence>
<evidence type="ECO:0000256" key="6">
    <source>
        <dbReference type="ARBA" id="ARBA00022729"/>
    </source>
</evidence>
<keyword evidence="8" id="KW-0626">Porin</keyword>
<dbReference type="InterPro" id="IPR023614">
    <property type="entry name" value="Porin_dom_sf"/>
</dbReference>
<dbReference type="InterPro" id="IPR050298">
    <property type="entry name" value="Gram-neg_bact_OMP"/>
</dbReference>
<keyword evidence="3" id="KW-0813">Transport</keyword>
<evidence type="ECO:0000256" key="1">
    <source>
        <dbReference type="ARBA" id="ARBA00004571"/>
    </source>
</evidence>
<sequence>MKRRLLARVTGLALLAPLAWTANAADPSVDVYAVLHLSLDHLDNRESDSQFLSTNQSRLGIRGSTALSADTRALFQYETEVNATEGGSGLFRRSRHSFLGLSGPYGTVRGGNLDGPLKALTDRTQFFTARLGDPGNLIAGAGVTWEDTIGAADAPGHLRRHSNAIDYTTPEWQGLSATLMGTPAQGESSAQTGSWMVRWQQPAFQLAAGCVHSRSGNFANGDRSQTTRQLLAQYREGAINLVAIVQDHQHISGRGDRDARAGLLGLGYRVAPGLELQGQVAHFDDDRGSDHDSTLYTVGVEHAMNPRARVYLNYAQVRNGDLAGRSVAGQSHAPPPGPDSSRSRMLEVADGNNQWGVSAGMLYVF</sequence>
<dbReference type="CDD" id="cd00342">
    <property type="entry name" value="gram_neg_porins"/>
    <property type="match status" value="1"/>
</dbReference>
<evidence type="ECO:0000256" key="2">
    <source>
        <dbReference type="ARBA" id="ARBA00011233"/>
    </source>
</evidence>
<keyword evidence="7" id="KW-0406">Ion transport</keyword>
<dbReference type="Gene3D" id="2.40.160.10">
    <property type="entry name" value="Porin"/>
    <property type="match status" value="1"/>
</dbReference>
<evidence type="ECO:0000256" key="12">
    <source>
        <dbReference type="SAM" id="SignalP"/>
    </source>
</evidence>
<dbReference type="GO" id="GO:0015288">
    <property type="term" value="F:porin activity"/>
    <property type="evidence" value="ECO:0007669"/>
    <property type="project" value="UniProtKB-KW"/>
</dbReference>
<keyword evidence="5" id="KW-0812">Transmembrane</keyword>
<protein>
    <submittedName>
        <fullName evidence="14">Porin, Gram-negative type</fullName>
    </submittedName>
</protein>
<evidence type="ECO:0000259" key="13">
    <source>
        <dbReference type="Pfam" id="PF13609"/>
    </source>
</evidence>